<sequence>MGQKLFVYQYLFFACLDIIPFVVADGTTWYIRPIHDTPYNKMFRTKVDLDCEIGNPRHRFLEGACVEKIERNLSTVKGGTYKIDLSFLETSVPTNKDAIESEGARNDEGTNNAGDEDKNVAKKMSVKVAPDADEIEFELNHNSMNNNSSNDTIWEGTEIVPYGFLPGTANFVKASDGYVSGNINSIHREAVYAITTRMDGNYVEVIPYGAFPADHDVRSSRNHIWKFKSAKSGADSRIDNRRNRILKRYNMRRKAYEINEYDEKCPTNVIDIMVAYTEKAMCLDAQQLHPCNKSHSGTIESRIVLGISQINQAFKTSGTNTKLRLVKTLMIDHSEKDDWTTILQKMAARLFPRNFYAARKKFGADLVHMILAKNDFCGYSFNSVIRKNAYSLSSLKCSTGQYSMAHEIGHNIGCGHDVENASESSRYAHGYRDPKKKFRSIMAYNCNGKDCGRVQMFSTPDKLYNGEKIGTRRANNAMQIQKNTKRISNFFICNP</sequence>
<proteinExistence type="predicted"/>
<dbReference type="GO" id="GO:0008237">
    <property type="term" value="F:metallopeptidase activity"/>
    <property type="evidence" value="ECO:0007669"/>
    <property type="project" value="InterPro"/>
</dbReference>
<dbReference type="AlphaFoldDB" id="A0A7S1FS78"/>
<accession>A0A7S1FS78</accession>
<dbReference type="InterPro" id="IPR024079">
    <property type="entry name" value="MetalloPept_cat_dom_sf"/>
</dbReference>
<feature type="compositionally biased region" description="Basic and acidic residues" evidence="1">
    <location>
        <begin position="97"/>
        <end position="108"/>
    </location>
</feature>
<dbReference type="EMBL" id="HBFR01016424">
    <property type="protein sequence ID" value="CAD8884790.1"/>
    <property type="molecule type" value="Transcribed_RNA"/>
</dbReference>
<dbReference type="SUPFAM" id="SSF55486">
    <property type="entry name" value="Metalloproteases ('zincins'), catalytic domain"/>
    <property type="match status" value="1"/>
</dbReference>
<dbReference type="Pfam" id="PF13688">
    <property type="entry name" value="Reprolysin_5"/>
    <property type="match status" value="1"/>
</dbReference>
<feature type="region of interest" description="Disordered" evidence="1">
    <location>
        <begin position="96"/>
        <end position="120"/>
    </location>
</feature>
<evidence type="ECO:0000313" key="2">
    <source>
        <dbReference type="EMBL" id="CAD8884790.1"/>
    </source>
</evidence>
<evidence type="ECO:0000256" key="1">
    <source>
        <dbReference type="SAM" id="MobiDB-lite"/>
    </source>
</evidence>
<dbReference type="Gene3D" id="3.40.390.10">
    <property type="entry name" value="Collagenase (Catalytic Domain)"/>
    <property type="match status" value="1"/>
</dbReference>
<organism evidence="2">
    <name type="scientific">Corethron hystrix</name>
    <dbReference type="NCBI Taxonomy" id="216773"/>
    <lineage>
        <taxon>Eukaryota</taxon>
        <taxon>Sar</taxon>
        <taxon>Stramenopiles</taxon>
        <taxon>Ochrophyta</taxon>
        <taxon>Bacillariophyta</taxon>
        <taxon>Coscinodiscophyceae</taxon>
        <taxon>Corethrophycidae</taxon>
        <taxon>Corethrales</taxon>
        <taxon>Corethraceae</taxon>
        <taxon>Corethron</taxon>
    </lineage>
</organism>
<evidence type="ECO:0008006" key="3">
    <source>
        <dbReference type="Google" id="ProtNLM"/>
    </source>
</evidence>
<protein>
    <recommendedName>
        <fullName evidence="3">Peptidase M12B domain-containing protein</fullName>
    </recommendedName>
</protein>
<name>A0A7S1FS78_9STRA</name>
<dbReference type="PROSITE" id="PS51257">
    <property type="entry name" value="PROKAR_LIPOPROTEIN"/>
    <property type="match status" value="1"/>
</dbReference>
<gene>
    <name evidence="2" type="ORF">CHYS00102_LOCUS11987</name>
</gene>
<reference evidence="2" key="1">
    <citation type="submission" date="2021-01" db="EMBL/GenBank/DDBJ databases">
        <authorList>
            <person name="Corre E."/>
            <person name="Pelletier E."/>
            <person name="Niang G."/>
            <person name="Scheremetjew M."/>
            <person name="Finn R."/>
            <person name="Kale V."/>
            <person name="Holt S."/>
            <person name="Cochrane G."/>
            <person name="Meng A."/>
            <person name="Brown T."/>
            <person name="Cohen L."/>
        </authorList>
    </citation>
    <scope>NUCLEOTIDE SEQUENCE</scope>
    <source>
        <strain evidence="2">308</strain>
    </source>
</reference>